<dbReference type="AlphaFoldDB" id="A0A834WLU5"/>
<sequence>MFLHGKQNMGKNYCSQVVRQSLLLLKLYEEEFRYVFHGYHSNFEYNFGNHGFARNKMWVIEDNPPSLPNVDSNVGGAEAFSERLKKELQPLEAANVHAILESEPMLDEAQSFNPPTASFLHQDDLDLNSSRVQQRCIRPSNARLFLQMSLKLWTSSRNFVPFLASQR</sequence>
<gene>
    <name evidence="1" type="ORF">G2W53_022190</name>
</gene>
<reference evidence="1" key="1">
    <citation type="submission" date="2020-09" db="EMBL/GenBank/DDBJ databases">
        <title>Genome-Enabled Discovery of Anthraquinone Biosynthesis in Senna tora.</title>
        <authorList>
            <person name="Kang S.-H."/>
            <person name="Pandey R.P."/>
            <person name="Lee C.-M."/>
            <person name="Sim J.-S."/>
            <person name="Jeong J.-T."/>
            <person name="Choi B.-S."/>
            <person name="Jung M."/>
            <person name="Ginzburg D."/>
            <person name="Zhao K."/>
            <person name="Won S.Y."/>
            <person name="Oh T.-J."/>
            <person name="Yu Y."/>
            <person name="Kim N.-H."/>
            <person name="Lee O.R."/>
            <person name="Lee T.-H."/>
            <person name="Bashyal P."/>
            <person name="Kim T.-S."/>
            <person name="Lee W.-H."/>
            <person name="Kawkins C."/>
            <person name="Kim C.-K."/>
            <person name="Kim J.S."/>
            <person name="Ahn B.O."/>
            <person name="Rhee S.Y."/>
            <person name="Sohng J.K."/>
        </authorList>
    </citation>
    <scope>NUCLEOTIDE SEQUENCE</scope>
    <source>
        <tissue evidence="1">Leaf</tissue>
    </source>
</reference>
<keyword evidence="2" id="KW-1185">Reference proteome</keyword>
<comment type="caution">
    <text evidence="1">The sequence shown here is derived from an EMBL/GenBank/DDBJ whole genome shotgun (WGS) entry which is preliminary data.</text>
</comment>
<protein>
    <submittedName>
        <fullName evidence="1">Exocyst complex component SEC3A isoform X2</fullName>
    </submittedName>
</protein>
<dbReference type="OrthoDB" id="27109at2759"/>
<dbReference type="EMBL" id="JAAIUW010000007">
    <property type="protein sequence ID" value="KAF7824046.1"/>
    <property type="molecule type" value="Genomic_DNA"/>
</dbReference>
<proteinExistence type="predicted"/>
<evidence type="ECO:0000313" key="1">
    <source>
        <dbReference type="EMBL" id="KAF7824046.1"/>
    </source>
</evidence>
<accession>A0A834WLU5</accession>
<organism evidence="1 2">
    <name type="scientific">Senna tora</name>
    <dbReference type="NCBI Taxonomy" id="362788"/>
    <lineage>
        <taxon>Eukaryota</taxon>
        <taxon>Viridiplantae</taxon>
        <taxon>Streptophyta</taxon>
        <taxon>Embryophyta</taxon>
        <taxon>Tracheophyta</taxon>
        <taxon>Spermatophyta</taxon>
        <taxon>Magnoliopsida</taxon>
        <taxon>eudicotyledons</taxon>
        <taxon>Gunneridae</taxon>
        <taxon>Pentapetalae</taxon>
        <taxon>rosids</taxon>
        <taxon>fabids</taxon>
        <taxon>Fabales</taxon>
        <taxon>Fabaceae</taxon>
        <taxon>Caesalpinioideae</taxon>
        <taxon>Cassia clade</taxon>
        <taxon>Senna</taxon>
    </lineage>
</organism>
<name>A0A834WLU5_9FABA</name>
<dbReference type="Proteomes" id="UP000634136">
    <property type="component" value="Unassembled WGS sequence"/>
</dbReference>
<evidence type="ECO:0000313" key="2">
    <source>
        <dbReference type="Proteomes" id="UP000634136"/>
    </source>
</evidence>